<evidence type="ECO:0000313" key="2">
    <source>
        <dbReference type="EMBL" id="GAB0179105.1"/>
    </source>
</evidence>
<protein>
    <recommendedName>
        <fullName evidence="4">Endonuclease/exonuclease/phosphatase domain-containing protein</fullName>
    </recommendedName>
</protein>
<dbReference type="InterPro" id="IPR036691">
    <property type="entry name" value="Endo/exonu/phosph_ase_sf"/>
</dbReference>
<proteinExistence type="predicted"/>
<dbReference type="AlphaFoldDB" id="A0ABC9W0V6"/>
<accession>A0ABC9W0V6</accession>
<name>A0ABC9W0V6_GRUJA</name>
<feature type="region of interest" description="Disordered" evidence="1">
    <location>
        <begin position="61"/>
        <end position="82"/>
    </location>
</feature>
<reference evidence="2 3" key="1">
    <citation type="submission" date="2024-06" db="EMBL/GenBank/DDBJ databases">
        <title>The draft genome of Grus japonensis, version 3.</title>
        <authorList>
            <person name="Nabeshima K."/>
            <person name="Suzuki S."/>
            <person name="Onuma M."/>
        </authorList>
    </citation>
    <scope>NUCLEOTIDE SEQUENCE [LARGE SCALE GENOMIC DNA]</scope>
    <source>
        <strain evidence="2 3">451A</strain>
    </source>
</reference>
<comment type="caution">
    <text evidence="2">The sequence shown here is derived from an EMBL/GenBank/DDBJ whole genome shotgun (WGS) entry which is preliminary data.</text>
</comment>
<dbReference type="Gene3D" id="3.60.10.10">
    <property type="entry name" value="Endonuclease/exonuclease/phosphatase"/>
    <property type="match status" value="1"/>
</dbReference>
<gene>
    <name evidence="2" type="ORF">GRJ2_000375800</name>
</gene>
<sequence>MPAGSKTDPPLAKAKPISASVITYLRRRKTLREGELLQPERGVRRCKKLCRHPEKKRIDATNRCPEQEKDRRSAGEHLKHSTKEFQPLQPVSSGAKLKCLSANACSMGNKQEELEICAHLLDYDLIGITEAWWDGSYDWSVGMERYSAFRKDRQGRGRGGVTLYVNDQLQCMELHLGMDEEPTKSLWVRTKGRAGTGDIIMEVCYRPPNQDNRADDALYRQIGAASHSQALVLREDFNHPDSCWRDNTAAHKQSRRFLECVDDNFLLQVTEEPRRRGIMLDLVLTNKEGLVGNAKLKGSLGCSDREMECSKAERVGGCSAWRREGSGEAL</sequence>
<evidence type="ECO:0000256" key="1">
    <source>
        <dbReference type="SAM" id="MobiDB-lite"/>
    </source>
</evidence>
<keyword evidence="3" id="KW-1185">Reference proteome</keyword>
<dbReference type="Proteomes" id="UP001623348">
    <property type="component" value="Unassembled WGS sequence"/>
</dbReference>
<evidence type="ECO:0008006" key="4">
    <source>
        <dbReference type="Google" id="ProtNLM"/>
    </source>
</evidence>
<dbReference type="EMBL" id="BAAFJT010000001">
    <property type="protein sequence ID" value="GAB0179105.1"/>
    <property type="molecule type" value="Genomic_DNA"/>
</dbReference>
<organism evidence="2 3">
    <name type="scientific">Grus japonensis</name>
    <name type="common">Japanese crane</name>
    <name type="synonym">Red-crowned crane</name>
    <dbReference type="NCBI Taxonomy" id="30415"/>
    <lineage>
        <taxon>Eukaryota</taxon>
        <taxon>Metazoa</taxon>
        <taxon>Chordata</taxon>
        <taxon>Craniata</taxon>
        <taxon>Vertebrata</taxon>
        <taxon>Euteleostomi</taxon>
        <taxon>Archelosauria</taxon>
        <taxon>Archosauria</taxon>
        <taxon>Dinosauria</taxon>
        <taxon>Saurischia</taxon>
        <taxon>Theropoda</taxon>
        <taxon>Coelurosauria</taxon>
        <taxon>Aves</taxon>
        <taxon>Neognathae</taxon>
        <taxon>Neoaves</taxon>
        <taxon>Gruiformes</taxon>
        <taxon>Gruidae</taxon>
        <taxon>Grus</taxon>
    </lineage>
</organism>
<dbReference type="PANTHER" id="PTHR33395">
    <property type="entry name" value="TRANSCRIPTASE, PUTATIVE-RELATED-RELATED"/>
    <property type="match status" value="1"/>
</dbReference>
<evidence type="ECO:0000313" key="3">
    <source>
        <dbReference type="Proteomes" id="UP001623348"/>
    </source>
</evidence>
<dbReference type="PANTHER" id="PTHR33395:SF22">
    <property type="entry name" value="REVERSE TRANSCRIPTASE DOMAIN-CONTAINING PROTEIN"/>
    <property type="match status" value="1"/>
</dbReference>
<dbReference type="SUPFAM" id="SSF56219">
    <property type="entry name" value="DNase I-like"/>
    <property type="match status" value="1"/>
</dbReference>